<keyword evidence="3" id="KW-1185">Reference proteome</keyword>
<keyword evidence="1" id="KW-1133">Transmembrane helix</keyword>
<dbReference type="RefSeq" id="WP_046380314.1">
    <property type="nucleotide sequence ID" value="NZ_CP096567.1"/>
</dbReference>
<accession>A0AB38RNH4</accession>
<dbReference type="EMBL" id="CP096567">
    <property type="protein sequence ID" value="UPU46671.1"/>
    <property type="molecule type" value="Genomic_DNA"/>
</dbReference>
<dbReference type="Proteomes" id="UP000831484">
    <property type="component" value="Plasmid pdjl-6-4"/>
</dbReference>
<sequence length="103" mass="10439">MIALAHAVSTIAQSAYRPVHQSTVTYLAEPSTEGLTGWIRSNGAVTIIAIIACALLLGALKGNVSKVVTIGGLSVVGLLFVALAANQSAQDALGQWALGLLGI</sequence>
<proteinExistence type="predicted"/>
<evidence type="ECO:0000313" key="2">
    <source>
        <dbReference type="EMBL" id="UPU46671.1"/>
    </source>
</evidence>
<gene>
    <name evidence="2" type="ORF">M0639_31150</name>
</gene>
<feature type="transmembrane region" description="Helical" evidence="1">
    <location>
        <begin position="67"/>
        <end position="85"/>
    </location>
</feature>
<protein>
    <recommendedName>
        <fullName evidence="4">Integral membrane protein</fullName>
    </recommendedName>
</protein>
<reference evidence="3" key="1">
    <citation type="journal article" date="2022" name="Environ. Microbiol.">
        <title>Functional analysis, diversity, and distribution of carbendazim hydrolases MheI and CbmA, responsible for the initial step in carbendazim degradation.</title>
        <authorList>
            <person name="Zhang M."/>
            <person name="Bai X."/>
            <person name="Li Q."/>
            <person name="Zhang L."/>
            <person name="Zhu Q."/>
            <person name="Gao S."/>
            <person name="Ke Z."/>
            <person name="Jiang M."/>
            <person name="Hu J."/>
            <person name="Qiu J."/>
            <person name="Hong Q."/>
        </authorList>
    </citation>
    <scope>NUCLEOTIDE SEQUENCE [LARGE SCALE GENOMIC DNA]</scope>
    <source>
        <strain evidence="3">djl-6</strain>
    </source>
</reference>
<evidence type="ECO:0000313" key="3">
    <source>
        <dbReference type="Proteomes" id="UP000831484"/>
    </source>
</evidence>
<feature type="transmembrane region" description="Helical" evidence="1">
    <location>
        <begin position="38"/>
        <end position="60"/>
    </location>
</feature>
<geneLocation type="plasmid" evidence="2 3">
    <name>pdjl-6-4</name>
</geneLocation>
<keyword evidence="2" id="KW-0614">Plasmid</keyword>
<name>A0AB38RNH4_RHOSG</name>
<organism evidence="2 3">
    <name type="scientific">Rhodococcus qingshengii JCM 15477</name>
    <dbReference type="NCBI Taxonomy" id="1303681"/>
    <lineage>
        <taxon>Bacteria</taxon>
        <taxon>Bacillati</taxon>
        <taxon>Actinomycetota</taxon>
        <taxon>Actinomycetes</taxon>
        <taxon>Mycobacteriales</taxon>
        <taxon>Nocardiaceae</taxon>
        <taxon>Rhodococcus</taxon>
        <taxon>Rhodococcus erythropolis group</taxon>
    </lineage>
</organism>
<keyword evidence="1" id="KW-0472">Membrane</keyword>
<dbReference type="AlphaFoldDB" id="A0AB38RNH4"/>
<keyword evidence="1" id="KW-0812">Transmembrane</keyword>
<evidence type="ECO:0008006" key="4">
    <source>
        <dbReference type="Google" id="ProtNLM"/>
    </source>
</evidence>
<evidence type="ECO:0000256" key="1">
    <source>
        <dbReference type="SAM" id="Phobius"/>
    </source>
</evidence>